<dbReference type="AlphaFoldDB" id="A0A8B8E8V5"/>
<evidence type="ECO:0000313" key="1">
    <source>
        <dbReference type="Proteomes" id="UP000694844"/>
    </source>
</evidence>
<dbReference type="KEGG" id="cvn:111132572"/>
<organism evidence="1 2">
    <name type="scientific">Crassostrea virginica</name>
    <name type="common">Eastern oyster</name>
    <dbReference type="NCBI Taxonomy" id="6565"/>
    <lineage>
        <taxon>Eukaryota</taxon>
        <taxon>Metazoa</taxon>
        <taxon>Spiralia</taxon>
        <taxon>Lophotrochozoa</taxon>
        <taxon>Mollusca</taxon>
        <taxon>Bivalvia</taxon>
        <taxon>Autobranchia</taxon>
        <taxon>Pteriomorphia</taxon>
        <taxon>Ostreida</taxon>
        <taxon>Ostreoidea</taxon>
        <taxon>Ostreidae</taxon>
        <taxon>Crassostrea</taxon>
    </lineage>
</organism>
<evidence type="ECO:0000313" key="2">
    <source>
        <dbReference type="RefSeq" id="XP_022336104.1"/>
    </source>
</evidence>
<name>A0A8B8E8V5_CRAVI</name>
<dbReference type="Proteomes" id="UP000694844">
    <property type="component" value="Chromosome 5"/>
</dbReference>
<dbReference type="RefSeq" id="XP_022336104.1">
    <property type="nucleotide sequence ID" value="XM_022480396.1"/>
</dbReference>
<protein>
    <submittedName>
        <fullName evidence="2">Uncharacterized protein LOC111132572</fullName>
    </submittedName>
</protein>
<sequence>MQSGAKREATLYDHSLVENMTEWIQNDTVKLYIQSYLMLCPGQEDMCFGKQYKRNYSFQFSYRSCDQCQCGNDCRRANNCCPWRFYRQDKDKTPNYISYQNHNQNTVSKYGNVPLKCVIPQANARSIKPGILSYYMISSCPHNYDNSVIIQKCEHSFQVKNIFLYQPYFSLLSNETFRNLECAICNGEPLDKLIPWSPSLVCAREKALLRTNTLSYLQSIVFYDKSLCNIVFAPPVTQTQTKPCVVEQRYVSGCNKTGLWKTFDKTIFNACNSNFVDVYLDCSVLFERKLYKNIYCAMCNIENWRKELTIECKSSVDVFDLQDLQYLVSFSALIDFRKLYDVKSVSKNQDSQCPEDSLYEPRLVSELKVHTREQ</sequence>
<accession>A0A8B8E8V5</accession>
<keyword evidence="1" id="KW-1185">Reference proteome</keyword>
<gene>
    <name evidence="2" type="primary">LOC111132572</name>
</gene>
<proteinExistence type="predicted"/>
<dbReference type="OrthoDB" id="6146532at2759"/>
<dbReference type="GeneID" id="111132572"/>
<reference evidence="2" key="1">
    <citation type="submission" date="2025-08" db="UniProtKB">
        <authorList>
            <consortium name="RefSeq"/>
        </authorList>
    </citation>
    <scope>IDENTIFICATION</scope>
    <source>
        <tissue evidence="2">Whole sample</tissue>
    </source>
</reference>